<gene>
    <name evidence="1" type="ORF">FH972_004401</name>
</gene>
<evidence type="ECO:0000313" key="1">
    <source>
        <dbReference type="EMBL" id="KAE8000029.1"/>
    </source>
</evidence>
<dbReference type="Proteomes" id="UP000327013">
    <property type="component" value="Chromosome 1"/>
</dbReference>
<dbReference type="OrthoDB" id="586794at2759"/>
<dbReference type="PANTHER" id="PTHR35123:SF3">
    <property type="entry name" value="TRANSMEMBRANE PROTEIN"/>
    <property type="match status" value="1"/>
</dbReference>
<dbReference type="EMBL" id="CM017321">
    <property type="protein sequence ID" value="KAE8000029.1"/>
    <property type="molecule type" value="Genomic_DNA"/>
</dbReference>
<name>A0A5N6QMV7_9ROSI</name>
<evidence type="ECO:0000313" key="2">
    <source>
        <dbReference type="Proteomes" id="UP000327013"/>
    </source>
</evidence>
<accession>A0A5N6QMV7</accession>
<dbReference type="PANTHER" id="PTHR35123">
    <property type="entry name" value="OS07G0633900 PROTEIN-RELATED"/>
    <property type="match status" value="1"/>
</dbReference>
<dbReference type="AlphaFoldDB" id="A0A5N6QMV7"/>
<sequence>MNQNHVVGLNPIFRNESFGYYIAEQNYMMMEKRQLFLRSYQFCRKRSLSERIKRSLVRVKRVICLRLRSACRIRKLVCSRLRYGFYYRRRRFLRLLNNQNKKNNSTCLWQLGTFTVKREIGMEIHAIVCSKFERSREGKPKKSSISYIQMGFQDLVGRRLRCRYKKLNNADEKVARPRSCWVQKGNGRLKGLRLSRSRKIIMKAFSVMVLPIRIARIYGDIANRVNDGVCPAIVFPTQWGLPVVSHLSARRKSVISFNKNLTYIR</sequence>
<proteinExistence type="predicted"/>
<protein>
    <submittedName>
        <fullName evidence="1">Uncharacterized protein</fullName>
    </submittedName>
</protein>
<keyword evidence="2" id="KW-1185">Reference proteome</keyword>
<organism evidence="1 2">
    <name type="scientific">Carpinus fangiana</name>
    <dbReference type="NCBI Taxonomy" id="176857"/>
    <lineage>
        <taxon>Eukaryota</taxon>
        <taxon>Viridiplantae</taxon>
        <taxon>Streptophyta</taxon>
        <taxon>Embryophyta</taxon>
        <taxon>Tracheophyta</taxon>
        <taxon>Spermatophyta</taxon>
        <taxon>Magnoliopsida</taxon>
        <taxon>eudicotyledons</taxon>
        <taxon>Gunneridae</taxon>
        <taxon>Pentapetalae</taxon>
        <taxon>rosids</taxon>
        <taxon>fabids</taxon>
        <taxon>Fagales</taxon>
        <taxon>Betulaceae</taxon>
        <taxon>Carpinus</taxon>
    </lineage>
</organism>
<reference evidence="1 2" key="1">
    <citation type="submission" date="2019-06" db="EMBL/GenBank/DDBJ databases">
        <title>A chromosomal-level reference genome of Carpinus fangiana (Coryloideae, Betulaceae).</title>
        <authorList>
            <person name="Yang X."/>
            <person name="Wang Z."/>
            <person name="Zhang L."/>
            <person name="Hao G."/>
            <person name="Liu J."/>
            <person name="Yang Y."/>
        </authorList>
    </citation>
    <scope>NUCLEOTIDE SEQUENCE [LARGE SCALE GENOMIC DNA]</scope>
    <source>
        <strain evidence="1">Cfa_2016G</strain>
        <tissue evidence="1">Leaf</tissue>
    </source>
</reference>